<dbReference type="SUPFAM" id="SSF102588">
    <property type="entry name" value="LmbE-like"/>
    <property type="match status" value="1"/>
</dbReference>
<evidence type="ECO:0000313" key="4">
    <source>
        <dbReference type="Proteomes" id="UP000278746"/>
    </source>
</evidence>
<proteinExistence type="predicted"/>
<dbReference type="Gene3D" id="2.60.40.10">
    <property type="entry name" value="Immunoglobulins"/>
    <property type="match status" value="1"/>
</dbReference>
<dbReference type="Gene3D" id="3.40.50.10320">
    <property type="entry name" value="LmbE-like"/>
    <property type="match status" value="1"/>
</dbReference>
<comment type="cofactor">
    <cofactor evidence="1">
        <name>Zn(2+)</name>
        <dbReference type="ChEBI" id="CHEBI:29105"/>
    </cofactor>
</comment>
<gene>
    <name evidence="3" type="ORF">EBO34_13165</name>
</gene>
<dbReference type="InterPro" id="IPR024078">
    <property type="entry name" value="LmbE-like_dom_sf"/>
</dbReference>
<comment type="caution">
    <text evidence="3">The sequence shown here is derived from an EMBL/GenBank/DDBJ whole genome shotgun (WGS) entry which is preliminary data.</text>
</comment>
<dbReference type="InterPro" id="IPR018905">
    <property type="entry name" value="A-galactase_NEW3"/>
</dbReference>
<dbReference type="EMBL" id="RHIB01000002">
    <property type="protein sequence ID" value="RNA67665.1"/>
    <property type="molecule type" value="Genomic_DNA"/>
</dbReference>
<reference evidence="3 4" key="1">
    <citation type="submission" date="2018-10" db="EMBL/GenBank/DDBJ databases">
        <title>Bacillus Keqinensis sp. nov., a moderately halophilic bacterium isolated from a saline-alkaline lake.</title>
        <authorList>
            <person name="Wang H."/>
        </authorList>
    </citation>
    <scope>NUCLEOTIDE SEQUENCE [LARGE SCALE GENOMIC DNA]</scope>
    <source>
        <strain evidence="3 4">KQ-3</strain>
    </source>
</reference>
<dbReference type="InterPro" id="IPR029062">
    <property type="entry name" value="Class_I_gatase-like"/>
</dbReference>
<feature type="domain" description="Alpha-galactosidase NEW3" evidence="2">
    <location>
        <begin position="398"/>
        <end position="460"/>
    </location>
</feature>
<evidence type="ECO:0000313" key="3">
    <source>
        <dbReference type="EMBL" id="RNA67665.1"/>
    </source>
</evidence>
<dbReference type="InterPro" id="IPR003737">
    <property type="entry name" value="GlcNAc_PI_deacetylase-related"/>
</dbReference>
<dbReference type="Pfam" id="PF10633">
    <property type="entry name" value="NPCBM_assoc"/>
    <property type="match status" value="1"/>
</dbReference>
<dbReference type="SUPFAM" id="SSF52317">
    <property type="entry name" value="Class I glutamine amidotransferase-like"/>
    <property type="match status" value="1"/>
</dbReference>
<sequence>MKKPIIGVLLSFLLLLSILIPQAPLTSADDEPDQDLWKAITQLKTTTSFMNTGAHPDDERSHLLAYLSLKEGVRTSSNIANRGEGGQNEIGQELGNGLGIIRSEELIEASEVTNVDLIILSEDTDDPIYDFGFSKTPEETFEEWGEELTYERFIRSIREERPEIVFPSFLDVDTQHGHHRAITILSLRAFDDAADPSVFPEHMDEGLTPWQIKKMYLPAVDNNNPTLSIEVGNEVDPIYGKTYAQLGEESRYLHKSQGMGRDLPVAPLYVNLDLVKSVNDIPETEESIYDGLDITFKEAAEQLSGSNNQIRGVLLQADRSLNKVINQFPDRGQTLLAAHDALEDIEHAMDRIASRNIDPELQEDLLFKLEVKQDQLTEVSQVASSLDVSVDVENAALTRGGTYTVSVQAENNGDQTLNDVELGLNTPEDWTVQGSSTAQSLTPGETNEVQYEVTVPEDAEFYHPYAPFILSADVSYAVNGQGVNYHVNPEDTVAVLPDVAVHITPDQISINELDVPDDVQVDMTLTNYVNGSAEASAYLDIPDGWEVSPSEAEVEFSEQLETQNVTFTLSPPEENVDDEFNVEGLVDVNGSTFNTTVQLIDYDHIRTQYYLYDAEASGISFDLAIPDGLKVGYIDSGFDRIPEYLQNIGIDLTLLTDEEIANGDLSEYTTIVQGIRSFRGRDILAQENDRLLNFVNNGGHLIVQYHTPNDGWDDAKHAPYPIEIGVPSIRWRVTDKNSDVDIFNPEHELFTYPNAISDSDWEGWVQERALYFPMSWDDRYETFIGMKDPVDPEPYTSGILMAEYGEGTYMHTNLVWYRQIQGQVPGGYRLFTNLMSYPLAAEE</sequence>
<dbReference type="Proteomes" id="UP000278746">
    <property type="component" value="Unassembled WGS sequence"/>
</dbReference>
<dbReference type="Pfam" id="PF02585">
    <property type="entry name" value="PIG-L"/>
    <property type="match status" value="1"/>
</dbReference>
<evidence type="ECO:0000256" key="1">
    <source>
        <dbReference type="ARBA" id="ARBA00001947"/>
    </source>
</evidence>
<keyword evidence="4" id="KW-1185">Reference proteome</keyword>
<dbReference type="OrthoDB" id="9759749at2"/>
<protein>
    <recommendedName>
        <fullName evidence="2">Alpha-galactosidase NEW3 domain-containing protein</fullName>
    </recommendedName>
</protein>
<dbReference type="InterPro" id="IPR013783">
    <property type="entry name" value="Ig-like_fold"/>
</dbReference>
<organism evidence="3 4">
    <name type="scientific">Alteribacter keqinensis</name>
    <dbReference type="NCBI Taxonomy" id="2483800"/>
    <lineage>
        <taxon>Bacteria</taxon>
        <taxon>Bacillati</taxon>
        <taxon>Bacillota</taxon>
        <taxon>Bacilli</taxon>
        <taxon>Bacillales</taxon>
        <taxon>Bacillaceae</taxon>
        <taxon>Alteribacter</taxon>
    </lineage>
</organism>
<dbReference type="RefSeq" id="WP_122899294.1">
    <property type="nucleotide sequence ID" value="NZ_RHIB01000002.1"/>
</dbReference>
<dbReference type="AlphaFoldDB" id="A0A3M7TQC6"/>
<accession>A0A3M7TQC6</accession>
<name>A0A3M7TQC6_9BACI</name>
<evidence type="ECO:0000259" key="2">
    <source>
        <dbReference type="Pfam" id="PF10633"/>
    </source>
</evidence>